<reference evidence="3" key="1">
    <citation type="submission" date="2016-10" db="EMBL/GenBank/DDBJ databases">
        <authorList>
            <person name="Varghese N."/>
            <person name="Submissions S."/>
        </authorList>
    </citation>
    <scope>NUCLEOTIDE SEQUENCE [LARGE SCALE GENOMIC DNA]</scope>
    <source>
        <strain evidence="3">CGMCC 1.6199</strain>
    </source>
</reference>
<dbReference type="AlphaFoldDB" id="A0A1G9W7B8"/>
<organism evidence="2 3">
    <name type="scientific">Sediminibacillus halophilus</name>
    <dbReference type="NCBI Taxonomy" id="482461"/>
    <lineage>
        <taxon>Bacteria</taxon>
        <taxon>Bacillati</taxon>
        <taxon>Bacillota</taxon>
        <taxon>Bacilli</taxon>
        <taxon>Bacillales</taxon>
        <taxon>Bacillaceae</taxon>
        <taxon>Sediminibacillus</taxon>
    </lineage>
</organism>
<evidence type="ECO:0000313" key="2">
    <source>
        <dbReference type="EMBL" id="SDM80389.1"/>
    </source>
</evidence>
<gene>
    <name evidence="2" type="ORF">SAMN05216244_3457</name>
</gene>
<protein>
    <submittedName>
        <fullName evidence="2">Uncharacterized protein</fullName>
    </submittedName>
</protein>
<dbReference type="Proteomes" id="UP000182347">
    <property type="component" value="Unassembled WGS sequence"/>
</dbReference>
<feature type="coiled-coil region" evidence="1">
    <location>
        <begin position="9"/>
        <end position="94"/>
    </location>
</feature>
<sequence length="97" mass="10979">MPIQNDYEIQQLVEVSQRLEQAANQAKNKADLEAIEQLQNQLREIQGKIQDARGRAINGSGTSSEPLFEAQLRVEETQHQMERAMSNLSAMDDEVQP</sequence>
<keyword evidence="3" id="KW-1185">Reference proteome</keyword>
<dbReference type="OrthoDB" id="2972073at2"/>
<dbReference type="RefSeq" id="WP_074600503.1">
    <property type="nucleotide sequence ID" value="NZ_FNHF01000005.1"/>
</dbReference>
<evidence type="ECO:0000313" key="3">
    <source>
        <dbReference type="Proteomes" id="UP000182347"/>
    </source>
</evidence>
<keyword evidence="1" id="KW-0175">Coiled coil</keyword>
<dbReference type="EMBL" id="FNHF01000005">
    <property type="protein sequence ID" value="SDM80389.1"/>
    <property type="molecule type" value="Genomic_DNA"/>
</dbReference>
<evidence type="ECO:0000256" key="1">
    <source>
        <dbReference type="SAM" id="Coils"/>
    </source>
</evidence>
<accession>A0A1G9W7B8</accession>
<proteinExistence type="predicted"/>
<name>A0A1G9W7B8_9BACI</name>